<sequence length="164" mass="18560">MGQMPDFMKKVVRRRGNADEAAPPQPVSQISLFIPEQYARQCTSSPEQAGGHTVEFPKRPQFSPDSISLDFEKAANNAARAVFHGAEVSGCFFHLMRNTKKYLSLIDLLPRSHRDGELALAARMCIAIAFLPEDHVERMFEEMVKEASRDLFPVLGWFEQNYIS</sequence>
<protein>
    <submittedName>
        <fullName evidence="2">MULE transposase domain-containing protein</fullName>
    </submittedName>
</protein>
<reference evidence="2" key="1">
    <citation type="submission" date="2019-12" db="UniProtKB">
        <authorList>
            <consortium name="WormBaseParasite"/>
        </authorList>
    </citation>
    <scope>IDENTIFICATION</scope>
</reference>
<dbReference type="STRING" id="70415.A0A5S6Q8Y9"/>
<dbReference type="WBParaSite" id="TMUE_1000003653.1">
    <property type="protein sequence ID" value="TMUE_1000003653.1"/>
    <property type="gene ID" value="WBGene00289629"/>
</dbReference>
<evidence type="ECO:0000313" key="1">
    <source>
        <dbReference type="Proteomes" id="UP000046395"/>
    </source>
</evidence>
<evidence type="ECO:0000313" key="2">
    <source>
        <dbReference type="WBParaSite" id="TMUE_1000003653.1"/>
    </source>
</evidence>
<keyword evidence="1" id="KW-1185">Reference proteome</keyword>
<organism evidence="1 2">
    <name type="scientific">Trichuris muris</name>
    <name type="common">Mouse whipworm</name>
    <dbReference type="NCBI Taxonomy" id="70415"/>
    <lineage>
        <taxon>Eukaryota</taxon>
        <taxon>Metazoa</taxon>
        <taxon>Ecdysozoa</taxon>
        <taxon>Nematoda</taxon>
        <taxon>Enoplea</taxon>
        <taxon>Dorylaimia</taxon>
        <taxon>Trichinellida</taxon>
        <taxon>Trichuridae</taxon>
        <taxon>Trichuris</taxon>
    </lineage>
</organism>
<dbReference type="AlphaFoldDB" id="A0A5S6Q8Y9"/>
<dbReference type="Proteomes" id="UP000046395">
    <property type="component" value="Unassembled WGS sequence"/>
</dbReference>
<accession>A0A5S6Q8Y9</accession>
<name>A0A5S6Q8Y9_TRIMR</name>
<proteinExistence type="predicted"/>